<comment type="caution">
    <text evidence="2">The sequence shown here is derived from an EMBL/GenBank/DDBJ whole genome shotgun (WGS) entry which is preliminary data.</text>
</comment>
<dbReference type="PANTHER" id="PTHR11735:SF6">
    <property type="entry name" value="TRNA N6-ADENOSINE THREONYLCARBAMOYLTRANSFERASE, MITOCHONDRIAL"/>
    <property type="match status" value="1"/>
</dbReference>
<dbReference type="Gene3D" id="3.30.420.40">
    <property type="match status" value="1"/>
</dbReference>
<dbReference type="EMBL" id="JAGQLG010000120">
    <property type="protein sequence ID" value="MCA9382373.1"/>
    <property type="molecule type" value="Genomic_DNA"/>
</dbReference>
<dbReference type="PANTHER" id="PTHR11735">
    <property type="entry name" value="TRNA N6-ADENOSINE THREONYLCARBAMOYLTRANSFERASE"/>
    <property type="match status" value="1"/>
</dbReference>
<sequence length="82" mass="9023">MKETKEQKVILGIETSCDDTCASVVVDGEKVLSNIISSQEKLHEKYGGVVPEVAARDHIRIIPFVIDEALKEANVNKEDLDA</sequence>
<dbReference type="InterPro" id="IPR043129">
    <property type="entry name" value="ATPase_NBD"/>
</dbReference>
<organism evidence="2 3">
    <name type="scientific">Candidatus Dojkabacteria bacterium</name>
    <dbReference type="NCBI Taxonomy" id="2099670"/>
    <lineage>
        <taxon>Bacteria</taxon>
        <taxon>Candidatus Dojkabacteria</taxon>
    </lineage>
</organism>
<dbReference type="Proteomes" id="UP000782843">
    <property type="component" value="Unassembled WGS sequence"/>
</dbReference>
<accession>A0A955L3R7</accession>
<dbReference type="Pfam" id="PF00814">
    <property type="entry name" value="TsaD"/>
    <property type="match status" value="1"/>
</dbReference>
<feature type="non-terminal residue" evidence="2">
    <location>
        <position position="82"/>
    </location>
</feature>
<reference evidence="2" key="2">
    <citation type="journal article" date="2021" name="Microbiome">
        <title>Successional dynamics and alternative stable states in a saline activated sludge microbial community over 9 years.</title>
        <authorList>
            <person name="Wang Y."/>
            <person name="Ye J."/>
            <person name="Ju F."/>
            <person name="Liu L."/>
            <person name="Boyd J.A."/>
            <person name="Deng Y."/>
            <person name="Parks D.H."/>
            <person name="Jiang X."/>
            <person name="Yin X."/>
            <person name="Woodcroft B.J."/>
            <person name="Tyson G.W."/>
            <person name="Hugenholtz P."/>
            <person name="Polz M.F."/>
            <person name="Zhang T."/>
        </authorList>
    </citation>
    <scope>NUCLEOTIDE SEQUENCE</scope>
    <source>
        <strain evidence="2">HKST-UBA10</strain>
    </source>
</reference>
<dbReference type="SUPFAM" id="SSF53067">
    <property type="entry name" value="Actin-like ATPase domain"/>
    <property type="match status" value="1"/>
</dbReference>
<feature type="domain" description="Gcp-like" evidence="1">
    <location>
        <begin position="30"/>
        <end position="82"/>
    </location>
</feature>
<dbReference type="InterPro" id="IPR000905">
    <property type="entry name" value="Gcp-like_dom"/>
</dbReference>
<reference evidence="2" key="1">
    <citation type="submission" date="2020-04" db="EMBL/GenBank/DDBJ databases">
        <authorList>
            <person name="Zhang T."/>
        </authorList>
    </citation>
    <scope>NUCLEOTIDE SEQUENCE</scope>
    <source>
        <strain evidence="2">HKST-UBA10</strain>
    </source>
</reference>
<evidence type="ECO:0000313" key="3">
    <source>
        <dbReference type="Proteomes" id="UP000782843"/>
    </source>
</evidence>
<proteinExistence type="predicted"/>
<name>A0A955L3R7_9BACT</name>
<dbReference type="AlphaFoldDB" id="A0A955L3R7"/>
<evidence type="ECO:0000259" key="1">
    <source>
        <dbReference type="Pfam" id="PF00814"/>
    </source>
</evidence>
<gene>
    <name evidence="2" type="ORF">KC660_03135</name>
</gene>
<protein>
    <submittedName>
        <fullName evidence="2">tRNA (Adenosine(37)-N6)-threonylcarbamoyltransferase complex transferase subunit TsaD</fullName>
    </submittedName>
</protein>
<evidence type="ECO:0000313" key="2">
    <source>
        <dbReference type="EMBL" id="MCA9382373.1"/>
    </source>
</evidence>